<dbReference type="GO" id="GO:0005975">
    <property type="term" value="P:carbohydrate metabolic process"/>
    <property type="evidence" value="ECO:0007669"/>
    <property type="project" value="InterPro"/>
</dbReference>
<dbReference type="Gene3D" id="2.70.98.10">
    <property type="match status" value="1"/>
</dbReference>
<dbReference type="GO" id="GO:0030246">
    <property type="term" value="F:carbohydrate binding"/>
    <property type="evidence" value="ECO:0007669"/>
    <property type="project" value="InterPro"/>
</dbReference>
<name>A0A1Q2CW48_9ACTN</name>
<dbReference type="KEGG" id="tfa:BW733_05365"/>
<dbReference type="AlphaFoldDB" id="A0A1Q2CW48"/>
<dbReference type="InterPro" id="IPR014718">
    <property type="entry name" value="GH-type_carb-bd"/>
</dbReference>
<dbReference type="InterPro" id="IPR027839">
    <property type="entry name" value="DUF4432"/>
</dbReference>
<gene>
    <name evidence="1" type="ORF">BW733_05365</name>
</gene>
<evidence type="ECO:0000313" key="2">
    <source>
        <dbReference type="Proteomes" id="UP000188235"/>
    </source>
</evidence>
<dbReference type="GO" id="GO:0003824">
    <property type="term" value="F:catalytic activity"/>
    <property type="evidence" value="ECO:0007669"/>
    <property type="project" value="InterPro"/>
</dbReference>
<dbReference type="EMBL" id="CP019607">
    <property type="protein sequence ID" value="AQP50343.1"/>
    <property type="molecule type" value="Genomic_DNA"/>
</dbReference>
<dbReference type="Pfam" id="PF14486">
    <property type="entry name" value="DUF4432"/>
    <property type="match status" value="1"/>
</dbReference>
<evidence type="ECO:0000313" key="1">
    <source>
        <dbReference type="EMBL" id="AQP50343.1"/>
    </source>
</evidence>
<evidence type="ECO:0008006" key="3">
    <source>
        <dbReference type="Google" id="ProtNLM"/>
    </source>
</evidence>
<dbReference type="Proteomes" id="UP000188235">
    <property type="component" value="Chromosome"/>
</dbReference>
<dbReference type="STRING" id="399497.BW733_05365"/>
<proteinExistence type="predicted"/>
<accession>A0A1Q2CW48</accession>
<dbReference type="CDD" id="cd09023">
    <property type="entry name" value="Aldose_epim_Ec_c4013"/>
    <property type="match status" value="1"/>
</dbReference>
<dbReference type="RefSeq" id="WP_161490139.1">
    <property type="nucleotide sequence ID" value="NZ_CP019607.1"/>
</dbReference>
<dbReference type="InterPro" id="IPR011013">
    <property type="entry name" value="Gal_mutarotase_sf_dom"/>
</dbReference>
<dbReference type="SUPFAM" id="SSF74650">
    <property type="entry name" value="Galactose mutarotase-like"/>
    <property type="match status" value="1"/>
</dbReference>
<reference evidence="1 2" key="1">
    <citation type="journal article" date="2008" name="Int. J. Syst. Evol. Microbiol.">
        <title>Tessaracoccus flavescens sp. nov., isolated from marine sediment.</title>
        <authorList>
            <person name="Lee D.W."/>
            <person name="Lee S.D."/>
        </authorList>
    </citation>
    <scope>NUCLEOTIDE SEQUENCE [LARGE SCALE GENOMIC DNA]</scope>
    <source>
        <strain evidence="1 2">SST-39T</strain>
    </source>
</reference>
<sequence>MSNTLPTGRRHLVGGPRQLARVLRCELTEGQAAGAPTLVVHNPGGISFDVALDKALDIDWADALGIPLAWSSTSGRVDARRYDAIGRGWGSTFGGGLLATCGLASTGAPTEVDGVAYGQHGRISHTPAEQVTWQVEPGEVRITGTAVEGTPGEPALRLSRTISASTKEARLSIVDMVSNEGFAPAGHMFRHHLNFGYPLVSENSRLTTEVIPIGTRDGARPGPLSADQFLFRVADRPVDEMVWYADSGDGRAELVSPDAGVRLKLDWSIDTFPRFIVWRNASPGVNVLGLEPSTSRDGGRDETAESGELIMLQPGEARTYVTEITVERL</sequence>
<keyword evidence="2" id="KW-1185">Reference proteome</keyword>
<organism evidence="1 2">
    <name type="scientific">Tessaracoccus flavescens</name>
    <dbReference type="NCBI Taxonomy" id="399497"/>
    <lineage>
        <taxon>Bacteria</taxon>
        <taxon>Bacillati</taxon>
        <taxon>Actinomycetota</taxon>
        <taxon>Actinomycetes</taxon>
        <taxon>Propionibacteriales</taxon>
        <taxon>Propionibacteriaceae</taxon>
        <taxon>Tessaracoccus</taxon>
    </lineage>
</organism>
<protein>
    <recommendedName>
        <fullName evidence="3">DUF4432 domain-containing protein</fullName>
    </recommendedName>
</protein>